<dbReference type="InterPro" id="IPR040381">
    <property type="entry name" value="At4g14450-like"/>
</dbReference>
<keyword evidence="3" id="KW-1185">Reference proteome</keyword>
<dbReference type="PANTHER" id="PTHR33912:SF5">
    <property type="entry name" value="F22G5.17"/>
    <property type="match status" value="1"/>
</dbReference>
<sequence>MENSASESRRSLTRLQRQAPTALHLDGVSENPFLQQSRDAVSTAAIPLLSPLFVSPNPHSSLPREGDDSKFPANGTQPSTDHKEGCQYSVKADHSNQMALLNMFQTKLLLVNHQR</sequence>
<dbReference type="Proteomes" id="UP000836841">
    <property type="component" value="Chromosome 1"/>
</dbReference>
<name>A0AAU9RIA8_THLAR</name>
<dbReference type="EMBL" id="OU466857">
    <property type="protein sequence ID" value="CAH2038662.1"/>
    <property type="molecule type" value="Genomic_DNA"/>
</dbReference>
<evidence type="ECO:0000313" key="3">
    <source>
        <dbReference type="Proteomes" id="UP000836841"/>
    </source>
</evidence>
<proteinExistence type="predicted"/>
<accession>A0AAU9RIA8</accession>
<dbReference type="AlphaFoldDB" id="A0AAU9RIA8"/>
<organism evidence="2 3">
    <name type="scientific">Thlaspi arvense</name>
    <name type="common">Field penny-cress</name>
    <dbReference type="NCBI Taxonomy" id="13288"/>
    <lineage>
        <taxon>Eukaryota</taxon>
        <taxon>Viridiplantae</taxon>
        <taxon>Streptophyta</taxon>
        <taxon>Embryophyta</taxon>
        <taxon>Tracheophyta</taxon>
        <taxon>Spermatophyta</taxon>
        <taxon>Magnoliopsida</taxon>
        <taxon>eudicotyledons</taxon>
        <taxon>Gunneridae</taxon>
        <taxon>Pentapetalae</taxon>
        <taxon>rosids</taxon>
        <taxon>malvids</taxon>
        <taxon>Brassicales</taxon>
        <taxon>Brassicaceae</taxon>
        <taxon>Thlaspideae</taxon>
        <taxon>Thlaspi</taxon>
    </lineage>
</organism>
<evidence type="ECO:0000256" key="1">
    <source>
        <dbReference type="SAM" id="MobiDB-lite"/>
    </source>
</evidence>
<gene>
    <name evidence="2" type="ORF">TAV2_LOCUS2967</name>
</gene>
<feature type="region of interest" description="Disordered" evidence="1">
    <location>
        <begin position="1"/>
        <end position="30"/>
    </location>
</feature>
<protein>
    <submittedName>
        <fullName evidence="2">Uncharacterized protein</fullName>
    </submittedName>
</protein>
<reference evidence="2 3" key="1">
    <citation type="submission" date="2022-03" db="EMBL/GenBank/DDBJ databases">
        <authorList>
            <person name="Nunn A."/>
            <person name="Chopra R."/>
            <person name="Nunn A."/>
            <person name="Contreras Garrido A."/>
        </authorList>
    </citation>
    <scope>NUCLEOTIDE SEQUENCE [LARGE SCALE GENOMIC DNA]</scope>
</reference>
<evidence type="ECO:0000313" key="2">
    <source>
        <dbReference type="EMBL" id="CAH2038662.1"/>
    </source>
</evidence>
<dbReference type="PANTHER" id="PTHR33912">
    <property type="entry name" value="OS01G0939400 PROTEIN"/>
    <property type="match status" value="1"/>
</dbReference>
<feature type="region of interest" description="Disordered" evidence="1">
    <location>
        <begin position="52"/>
        <end position="85"/>
    </location>
</feature>